<dbReference type="PANTHER" id="PTHR18895">
    <property type="entry name" value="HEMK METHYLTRANSFERASE"/>
    <property type="match status" value="1"/>
</dbReference>
<dbReference type="PANTHER" id="PTHR18895:SF74">
    <property type="entry name" value="MTRF1L RELEASE FACTOR GLUTAMINE METHYLTRANSFERASE"/>
    <property type="match status" value="1"/>
</dbReference>
<dbReference type="Gene3D" id="3.40.50.150">
    <property type="entry name" value="Vaccinia Virus protein VP39"/>
    <property type="match status" value="1"/>
</dbReference>
<dbReference type="InterPro" id="IPR007848">
    <property type="entry name" value="Small_mtfrase_dom"/>
</dbReference>
<feature type="binding site" evidence="5">
    <location>
        <begin position="185"/>
        <end position="188"/>
    </location>
    <ligand>
        <name>substrate</name>
    </ligand>
</feature>
<dbReference type="Pfam" id="PF05175">
    <property type="entry name" value="MTS"/>
    <property type="match status" value="1"/>
</dbReference>
<dbReference type="GO" id="GO:0003676">
    <property type="term" value="F:nucleic acid binding"/>
    <property type="evidence" value="ECO:0007669"/>
    <property type="project" value="InterPro"/>
</dbReference>
<comment type="function">
    <text evidence="5">Methylates the class 1 translation termination release factors RF1/PrfA and RF2/PrfB on the glutamine residue of the universally conserved GGQ motif.</text>
</comment>
<dbReference type="AlphaFoldDB" id="A0A1F5RIV8"/>
<dbReference type="EMBL" id="MFFM01000003">
    <property type="protein sequence ID" value="OGF14348.1"/>
    <property type="molecule type" value="Genomic_DNA"/>
</dbReference>
<organism evidence="8 9">
    <name type="scientific">Candidatus Edwardsbacteria bacterium GWF2_54_11</name>
    <dbReference type="NCBI Taxonomy" id="1817851"/>
    <lineage>
        <taxon>Bacteria</taxon>
        <taxon>Candidatus Edwardsiibacteriota</taxon>
    </lineage>
</organism>
<dbReference type="SUPFAM" id="SSF53335">
    <property type="entry name" value="S-adenosyl-L-methionine-dependent methyltransferases"/>
    <property type="match status" value="1"/>
</dbReference>
<dbReference type="InterPro" id="IPR002052">
    <property type="entry name" value="DNA_methylase_N6_adenine_CS"/>
</dbReference>
<dbReference type="Pfam" id="PF17827">
    <property type="entry name" value="PrmC_N"/>
    <property type="match status" value="1"/>
</dbReference>
<evidence type="ECO:0000256" key="1">
    <source>
        <dbReference type="ARBA" id="ARBA00022603"/>
    </source>
</evidence>
<dbReference type="GO" id="GO:0102559">
    <property type="term" value="F:peptide chain release factor N(5)-glutamine methyltransferase activity"/>
    <property type="evidence" value="ECO:0007669"/>
    <property type="project" value="UniProtKB-EC"/>
</dbReference>
<reference evidence="8 9" key="1">
    <citation type="journal article" date="2016" name="Nat. Commun.">
        <title>Thousands of microbial genomes shed light on interconnected biogeochemical processes in an aquifer system.</title>
        <authorList>
            <person name="Anantharaman K."/>
            <person name="Brown C.T."/>
            <person name="Hug L.A."/>
            <person name="Sharon I."/>
            <person name="Castelle C.J."/>
            <person name="Probst A.J."/>
            <person name="Thomas B.C."/>
            <person name="Singh A."/>
            <person name="Wilkins M.J."/>
            <person name="Karaoz U."/>
            <person name="Brodie E.L."/>
            <person name="Williams K.H."/>
            <person name="Hubbard S.S."/>
            <person name="Banfield J.F."/>
        </authorList>
    </citation>
    <scope>NUCLEOTIDE SEQUENCE [LARGE SCALE GENOMIC DNA]</scope>
</reference>
<dbReference type="HAMAP" id="MF_02126">
    <property type="entry name" value="RF_methyltr_PrmC"/>
    <property type="match status" value="1"/>
</dbReference>
<dbReference type="PROSITE" id="PS00092">
    <property type="entry name" value="N6_MTASE"/>
    <property type="match status" value="1"/>
</dbReference>
<evidence type="ECO:0000256" key="3">
    <source>
        <dbReference type="ARBA" id="ARBA00022691"/>
    </source>
</evidence>
<proteinExistence type="inferred from homology"/>
<dbReference type="InterPro" id="IPR050320">
    <property type="entry name" value="N5-glutamine_MTase"/>
</dbReference>
<evidence type="ECO:0000259" key="6">
    <source>
        <dbReference type="Pfam" id="PF05175"/>
    </source>
</evidence>
<dbReference type="EC" id="2.1.1.297" evidence="5"/>
<comment type="caution">
    <text evidence="8">The sequence shown here is derived from an EMBL/GenBank/DDBJ whole genome shotgun (WGS) entry which is preliminary data.</text>
</comment>
<dbReference type="NCBIfam" id="TIGR00536">
    <property type="entry name" value="hemK_fam"/>
    <property type="match status" value="1"/>
</dbReference>
<evidence type="ECO:0000256" key="4">
    <source>
        <dbReference type="ARBA" id="ARBA00048391"/>
    </source>
</evidence>
<dbReference type="InterPro" id="IPR019874">
    <property type="entry name" value="RF_methyltr_PrmC"/>
</dbReference>
<keyword evidence="2 5" id="KW-0808">Transferase</keyword>
<dbReference type="Proteomes" id="UP000177230">
    <property type="component" value="Unassembled WGS sequence"/>
</dbReference>
<feature type="binding site" evidence="5">
    <location>
        <position position="142"/>
    </location>
    <ligand>
        <name>S-adenosyl-L-methionine</name>
        <dbReference type="ChEBI" id="CHEBI:59789"/>
    </ligand>
</feature>
<feature type="domain" description="Methyltransferase small" evidence="6">
    <location>
        <begin position="97"/>
        <end position="189"/>
    </location>
</feature>
<dbReference type="GO" id="GO:0032259">
    <property type="term" value="P:methylation"/>
    <property type="evidence" value="ECO:0007669"/>
    <property type="project" value="UniProtKB-KW"/>
</dbReference>
<evidence type="ECO:0000259" key="7">
    <source>
        <dbReference type="Pfam" id="PF17827"/>
    </source>
</evidence>
<keyword evidence="3 5" id="KW-0949">S-adenosyl-L-methionine</keyword>
<dbReference type="InterPro" id="IPR004556">
    <property type="entry name" value="HemK-like"/>
</dbReference>
<feature type="binding site" evidence="5">
    <location>
        <position position="185"/>
    </location>
    <ligand>
        <name>S-adenosyl-L-methionine</name>
        <dbReference type="ChEBI" id="CHEBI:59789"/>
    </ligand>
</feature>
<accession>A0A1F5RIV8</accession>
<dbReference type="InterPro" id="IPR029063">
    <property type="entry name" value="SAM-dependent_MTases_sf"/>
</dbReference>
<dbReference type="InterPro" id="IPR040758">
    <property type="entry name" value="PrmC_N"/>
</dbReference>
<evidence type="ECO:0000256" key="2">
    <source>
        <dbReference type="ARBA" id="ARBA00022679"/>
    </source>
</evidence>
<evidence type="ECO:0000313" key="8">
    <source>
        <dbReference type="EMBL" id="OGF14348.1"/>
    </source>
</evidence>
<comment type="similarity">
    <text evidence="5">Belongs to the protein N5-glutamine methyltransferase family. PrmC subfamily.</text>
</comment>
<gene>
    <name evidence="5" type="primary">prmC</name>
    <name evidence="8" type="ORF">A2024_10190</name>
</gene>
<comment type="caution">
    <text evidence="5">Lacks conserved residue(s) required for the propagation of feature annotation.</text>
</comment>
<keyword evidence="1 5" id="KW-0489">Methyltransferase</keyword>
<comment type="catalytic activity">
    <reaction evidence="4 5">
        <text>L-glutaminyl-[peptide chain release factor] + S-adenosyl-L-methionine = N(5)-methyl-L-glutaminyl-[peptide chain release factor] + S-adenosyl-L-homocysteine + H(+)</text>
        <dbReference type="Rhea" id="RHEA:42896"/>
        <dbReference type="Rhea" id="RHEA-COMP:10271"/>
        <dbReference type="Rhea" id="RHEA-COMP:10272"/>
        <dbReference type="ChEBI" id="CHEBI:15378"/>
        <dbReference type="ChEBI" id="CHEBI:30011"/>
        <dbReference type="ChEBI" id="CHEBI:57856"/>
        <dbReference type="ChEBI" id="CHEBI:59789"/>
        <dbReference type="ChEBI" id="CHEBI:61891"/>
        <dbReference type="EC" id="2.1.1.297"/>
    </reaction>
</comment>
<evidence type="ECO:0000313" key="9">
    <source>
        <dbReference type="Proteomes" id="UP000177230"/>
    </source>
</evidence>
<sequence length="280" mass="31024">MTIGELLNYGFDHLTRAGIPDAVLEAELLLEYVMGRERVYLHLNRNLTVSEAVREKYQSYLADRSRHRPLQHIVGQTEFYGLKFQSDKRALIPRPETEILVEEVLENWQPGFLSILDIGTGSGIIAIALAKHLASAMVTATDYSPEALDLAQENIKLHGLESRVSLVQADLFPEGNEKFDCIVSNPPYIPSGQVAGLQPEVSLCEPVMALDGGADGLEFYRRIAGDVADRLNHPGFVALEVGMGQAEMVSKMMRRALPASEIFIKKDLAGIDRVVLLKMH</sequence>
<dbReference type="NCBIfam" id="TIGR03534">
    <property type="entry name" value="RF_mod_PrmC"/>
    <property type="match status" value="1"/>
</dbReference>
<feature type="domain" description="Release factor glutamine methyltransferase N-terminal" evidence="7">
    <location>
        <begin position="5"/>
        <end position="75"/>
    </location>
</feature>
<dbReference type="CDD" id="cd02440">
    <property type="entry name" value="AdoMet_MTases"/>
    <property type="match status" value="1"/>
</dbReference>
<protein>
    <recommendedName>
        <fullName evidence="5">Release factor glutamine methyltransferase</fullName>
        <shortName evidence="5">RF MTase</shortName>
        <ecNumber evidence="5">2.1.1.297</ecNumber>
    </recommendedName>
    <alternativeName>
        <fullName evidence="5">N5-glutamine methyltransferase PrmC</fullName>
    </alternativeName>
    <alternativeName>
        <fullName evidence="5">Protein-(glutamine-N5) MTase PrmC</fullName>
    </alternativeName>
    <alternativeName>
        <fullName evidence="5">Protein-glutamine N-methyltransferase PrmC</fullName>
    </alternativeName>
</protein>
<evidence type="ECO:0000256" key="5">
    <source>
        <dbReference type="HAMAP-Rule" id="MF_02126"/>
    </source>
</evidence>
<feature type="binding site" evidence="5">
    <location>
        <begin position="119"/>
        <end position="123"/>
    </location>
    <ligand>
        <name>S-adenosyl-L-methionine</name>
        <dbReference type="ChEBI" id="CHEBI:59789"/>
    </ligand>
</feature>
<dbReference type="Gene3D" id="1.10.8.10">
    <property type="entry name" value="DNA helicase RuvA subunit, C-terminal domain"/>
    <property type="match status" value="1"/>
</dbReference>
<name>A0A1F5RIV8_9BACT</name>